<dbReference type="EMBL" id="HBUF01220646">
    <property type="protein sequence ID" value="CAG6669279.1"/>
    <property type="molecule type" value="Transcribed_RNA"/>
</dbReference>
<dbReference type="EMBL" id="HBUF01340611">
    <property type="protein sequence ID" value="CAG6702746.1"/>
    <property type="molecule type" value="Transcribed_RNA"/>
</dbReference>
<reference evidence="1" key="1">
    <citation type="submission" date="2021-05" db="EMBL/GenBank/DDBJ databases">
        <authorList>
            <person name="Alioto T."/>
            <person name="Alioto T."/>
            <person name="Gomez Garrido J."/>
        </authorList>
    </citation>
    <scope>NUCLEOTIDE SEQUENCE</scope>
</reference>
<dbReference type="AlphaFoldDB" id="A0A8D9FBZ8"/>
<dbReference type="EMBL" id="HBUF01220645">
    <property type="protein sequence ID" value="CAG6669275.1"/>
    <property type="molecule type" value="Transcribed_RNA"/>
</dbReference>
<dbReference type="EMBL" id="HBUF01220644">
    <property type="protein sequence ID" value="CAG6669271.1"/>
    <property type="molecule type" value="Transcribed_RNA"/>
</dbReference>
<protein>
    <submittedName>
        <fullName evidence="1">Uncharacterized protein</fullName>
    </submittedName>
</protein>
<dbReference type="EMBL" id="HBUF01220643">
    <property type="protein sequence ID" value="CAG6669267.1"/>
    <property type="molecule type" value="Transcribed_RNA"/>
</dbReference>
<dbReference type="EMBL" id="HBUF01642124">
    <property type="protein sequence ID" value="CAG6785173.1"/>
    <property type="molecule type" value="Transcribed_RNA"/>
</dbReference>
<evidence type="ECO:0000313" key="1">
    <source>
        <dbReference type="EMBL" id="CAG6785173.1"/>
    </source>
</evidence>
<organism evidence="1">
    <name type="scientific">Cacopsylla melanoneura</name>
    <dbReference type="NCBI Taxonomy" id="428564"/>
    <lineage>
        <taxon>Eukaryota</taxon>
        <taxon>Metazoa</taxon>
        <taxon>Ecdysozoa</taxon>
        <taxon>Arthropoda</taxon>
        <taxon>Hexapoda</taxon>
        <taxon>Insecta</taxon>
        <taxon>Pterygota</taxon>
        <taxon>Neoptera</taxon>
        <taxon>Paraneoptera</taxon>
        <taxon>Hemiptera</taxon>
        <taxon>Sternorrhyncha</taxon>
        <taxon>Psylloidea</taxon>
        <taxon>Psyllidae</taxon>
        <taxon>Psyllinae</taxon>
        <taxon>Cacopsylla</taxon>
    </lineage>
</organism>
<dbReference type="EMBL" id="HBUF01340610">
    <property type="protein sequence ID" value="CAG6702743.1"/>
    <property type="molecule type" value="Transcribed_RNA"/>
</dbReference>
<dbReference type="EMBL" id="HBUF01220647">
    <property type="protein sequence ID" value="CAG6669283.1"/>
    <property type="molecule type" value="Transcribed_RNA"/>
</dbReference>
<dbReference type="EMBL" id="HBUF01340609">
    <property type="protein sequence ID" value="CAG6702740.1"/>
    <property type="molecule type" value="Transcribed_RNA"/>
</dbReference>
<accession>A0A8D9FBZ8</accession>
<sequence>MNLTNGRNWMLMQRKQKTWLRSTSLGLVLTRKEENSTKERSSSDTITLLLIIMSTMSPCLFYIKILCEETLFISQLNVDMEIFSTNTILPYLTHIRLQHV</sequence>
<proteinExistence type="predicted"/>
<dbReference type="EMBL" id="HBUF01340612">
    <property type="protein sequence ID" value="CAG6702749.1"/>
    <property type="molecule type" value="Transcribed_RNA"/>
</dbReference>
<name>A0A8D9FBZ8_9HEMI</name>